<gene>
    <name evidence="6" type="ORF">CCACVL1_12292</name>
</gene>
<dbReference type="SMART" id="SM00360">
    <property type="entry name" value="RRM"/>
    <property type="match status" value="2"/>
</dbReference>
<evidence type="ECO:0000313" key="6">
    <source>
        <dbReference type="EMBL" id="OMO81684.1"/>
    </source>
</evidence>
<reference evidence="6 7" key="1">
    <citation type="submission" date="2013-09" db="EMBL/GenBank/DDBJ databases">
        <title>Corchorus capsularis genome sequencing.</title>
        <authorList>
            <person name="Alam M."/>
            <person name="Haque M.S."/>
            <person name="Islam M.S."/>
            <person name="Emdad E.M."/>
            <person name="Islam M.M."/>
            <person name="Ahmed B."/>
            <person name="Halim A."/>
            <person name="Hossen Q.M.M."/>
            <person name="Hossain M.Z."/>
            <person name="Ahmed R."/>
            <person name="Khan M.M."/>
            <person name="Islam R."/>
            <person name="Rashid M.M."/>
            <person name="Khan S.A."/>
            <person name="Rahman M.S."/>
            <person name="Alam M."/>
        </authorList>
    </citation>
    <scope>NUCLEOTIDE SEQUENCE [LARGE SCALE GENOMIC DNA]</scope>
    <source>
        <strain evidence="7">cv. CVL-1</strain>
        <tissue evidence="6">Whole seedling</tissue>
    </source>
</reference>
<feature type="domain" description="RRM" evidence="5">
    <location>
        <begin position="159"/>
        <end position="236"/>
    </location>
</feature>
<dbReference type="OMA" id="RAKSHDE"/>
<evidence type="ECO:0000256" key="2">
    <source>
        <dbReference type="ARBA" id="ARBA00022884"/>
    </source>
</evidence>
<accession>A0A1R3IGH6</accession>
<dbReference type="Pfam" id="PF00076">
    <property type="entry name" value="RRM_1"/>
    <property type="match status" value="1"/>
</dbReference>
<dbReference type="InterPro" id="IPR000504">
    <property type="entry name" value="RRM_dom"/>
</dbReference>
<sequence>MKRQRLIDQGPSFYGTSPGSSFMYNAPPPPAPPPYSYVSQPPPFPVVRLRGLPFDCTEADVSAFFRGLDIVDVLFVHKYGKFTGEAFCVLGYPLQVDFALQRNRQNMGRRYVEVFRSQRQEYYKAISHEVADARGGSPRVSVPRAKSHDEAKDSAEHTGILRLRGLPFSAGKEDIIEFFSEFGLSEDDIHIILNADGRASGEAYVEFRSAEDSKAAMVKDRKVLGSRYIELFPSTPDEMDDAISRGR</sequence>
<dbReference type="InterPro" id="IPR050666">
    <property type="entry name" value="ESRP"/>
</dbReference>
<dbReference type="GO" id="GO:0003723">
    <property type="term" value="F:RNA binding"/>
    <property type="evidence" value="ECO:0007669"/>
    <property type="project" value="UniProtKB-UniRule"/>
</dbReference>
<organism evidence="6 7">
    <name type="scientific">Corchorus capsularis</name>
    <name type="common">Jute</name>
    <dbReference type="NCBI Taxonomy" id="210143"/>
    <lineage>
        <taxon>Eukaryota</taxon>
        <taxon>Viridiplantae</taxon>
        <taxon>Streptophyta</taxon>
        <taxon>Embryophyta</taxon>
        <taxon>Tracheophyta</taxon>
        <taxon>Spermatophyta</taxon>
        <taxon>Magnoliopsida</taxon>
        <taxon>eudicotyledons</taxon>
        <taxon>Gunneridae</taxon>
        <taxon>Pentapetalae</taxon>
        <taxon>rosids</taxon>
        <taxon>malvids</taxon>
        <taxon>Malvales</taxon>
        <taxon>Malvaceae</taxon>
        <taxon>Grewioideae</taxon>
        <taxon>Apeibeae</taxon>
        <taxon>Corchorus</taxon>
    </lineage>
</organism>
<dbReference type="Gene3D" id="3.30.70.330">
    <property type="match status" value="2"/>
</dbReference>
<dbReference type="EMBL" id="AWWV01010104">
    <property type="protein sequence ID" value="OMO81684.1"/>
    <property type="molecule type" value="Genomic_DNA"/>
</dbReference>
<evidence type="ECO:0000256" key="1">
    <source>
        <dbReference type="ARBA" id="ARBA00022737"/>
    </source>
</evidence>
<evidence type="ECO:0000259" key="5">
    <source>
        <dbReference type="PROSITE" id="PS50102"/>
    </source>
</evidence>
<dbReference type="OrthoDB" id="431068at2759"/>
<protein>
    <recommendedName>
        <fullName evidence="5">RRM domain-containing protein</fullName>
    </recommendedName>
</protein>
<dbReference type="SUPFAM" id="SSF54928">
    <property type="entry name" value="RNA-binding domain, RBD"/>
    <property type="match status" value="2"/>
</dbReference>
<dbReference type="Gramene" id="OMO81684">
    <property type="protein sequence ID" value="OMO81684"/>
    <property type="gene ID" value="CCACVL1_12292"/>
</dbReference>
<evidence type="ECO:0000313" key="7">
    <source>
        <dbReference type="Proteomes" id="UP000188268"/>
    </source>
</evidence>
<dbReference type="PANTHER" id="PTHR13976">
    <property type="entry name" value="HETEROGENEOUS NUCLEAR RIBONUCLEOPROTEIN-RELATED"/>
    <property type="match status" value="1"/>
</dbReference>
<feature type="region of interest" description="Disordered" evidence="4">
    <location>
        <begin position="134"/>
        <end position="154"/>
    </location>
</feature>
<evidence type="ECO:0000256" key="4">
    <source>
        <dbReference type="SAM" id="MobiDB-lite"/>
    </source>
</evidence>
<keyword evidence="7" id="KW-1185">Reference proteome</keyword>
<keyword evidence="2 3" id="KW-0694">RNA-binding</keyword>
<keyword evidence="1" id="KW-0677">Repeat</keyword>
<name>A0A1R3IGH6_COCAP</name>
<dbReference type="Proteomes" id="UP000188268">
    <property type="component" value="Unassembled WGS sequence"/>
</dbReference>
<dbReference type="InterPro" id="IPR035979">
    <property type="entry name" value="RBD_domain_sf"/>
</dbReference>
<dbReference type="AlphaFoldDB" id="A0A1R3IGH6"/>
<proteinExistence type="predicted"/>
<comment type="caution">
    <text evidence="6">The sequence shown here is derived from an EMBL/GenBank/DDBJ whole genome shotgun (WGS) entry which is preliminary data.</text>
</comment>
<evidence type="ECO:0000256" key="3">
    <source>
        <dbReference type="PROSITE-ProRule" id="PRU00176"/>
    </source>
</evidence>
<dbReference type="InterPro" id="IPR012677">
    <property type="entry name" value="Nucleotide-bd_a/b_plait_sf"/>
</dbReference>
<dbReference type="STRING" id="210143.A0A1R3IGH6"/>
<dbReference type="CDD" id="cd12254">
    <property type="entry name" value="RRM_hnRNPH_ESRPs_RBM12_like"/>
    <property type="match status" value="2"/>
</dbReference>
<dbReference type="PROSITE" id="PS50102">
    <property type="entry name" value="RRM"/>
    <property type="match status" value="1"/>
</dbReference>